<dbReference type="EMBL" id="HAEF01001849">
    <property type="protein sequence ID" value="SBR39231.1"/>
    <property type="molecule type" value="Transcribed_RNA"/>
</dbReference>
<gene>
    <name evidence="2" type="primary">Nfu_g_1_000839</name>
</gene>
<feature type="signal peptide" evidence="1">
    <location>
        <begin position="1"/>
        <end position="19"/>
    </location>
</feature>
<name>A0A1A8L4C1_9TELE</name>
<sequence length="94" mass="10727">MKTLITIGVWLLFLQCASEYHTHVPVSILKLKVYLSGRVECATTCIKGPIKYNRMFAIERFVNQCSPRKVKPEEEPDNSKVRLDAEIKTVITGM</sequence>
<reference evidence="2" key="2">
    <citation type="submission" date="2016-06" db="EMBL/GenBank/DDBJ databases">
        <title>The genome of a short-lived fish provides insights into sex chromosome evolution and the genetic control of aging.</title>
        <authorList>
            <person name="Reichwald K."/>
            <person name="Felder M."/>
            <person name="Petzold A."/>
            <person name="Koch P."/>
            <person name="Groth M."/>
            <person name="Platzer M."/>
        </authorList>
    </citation>
    <scope>NUCLEOTIDE SEQUENCE</scope>
    <source>
        <tissue evidence="2">Brain</tissue>
    </source>
</reference>
<evidence type="ECO:0000256" key="1">
    <source>
        <dbReference type="SAM" id="SignalP"/>
    </source>
</evidence>
<dbReference type="AlphaFoldDB" id="A0A1A8L4C1"/>
<reference evidence="2" key="1">
    <citation type="submission" date="2016-05" db="EMBL/GenBank/DDBJ databases">
        <authorList>
            <person name="Lavstsen T."/>
            <person name="Jespersen J.S."/>
        </authorList>
    </citation>
    <scope>NUCLEOTIDE SEQUENCE</scope>
    <source>
        <tissue evidence="2">Brain</tissue>
    </source>
</reference>
<protein>
    <submittedName>
        <fullName evidence="2">Uncharacterized protein</fullName>
    </submittedName>
</protein>
<feature type="chain" id="PRO_5008373938" evidence="1">
    <location>
        <begin position="20"/>
        <end position="94"/>
    </location>
</feature>
<keyword evidence="1" id="KW-0732">Signal</keyword>
<organism evidence="2">
    <name type="scientific">Nothobranchius pienaari</name>
    <dbReference type="NCBI Taxonomy" id="704102"/>
    <lineage>
        <taxon>Eukaryota</taxon>
        <taxon>Metazoa</taxon>
        <taxon>Chordata</taxon>
        <taxon>Craniata</taxon>
        <taxon>Vertebrata</taxon>
        <taxon>Euteleostomi</taxon>
        <taxon>Actinopterygii</taxon>
        <taxon>Neopterygii</taxon>
        <taxon>Teleostei</taxon>
        <taxon>Neoteleostei</taxon>
        <taxon>Acanthomorphata</taxon>
        <taxon>Ovalentaria</taxon>
        <taxon>Atherinomorphae</taxon>
        <taxon>Cyprinodontiformes</taxon>
        <taxon>Nothobranchiidae</taxon>
        <taxon>Nothobranchius</taxon>
    </lineage>
</organism>
<accession>A0A1A8L4C1</accession>
<evidence type="ECO:0000313" key="2">
    <source>
        <dbReference type="EMBL" id="SBR39231.1"/>
    </source>
</evidence>
<proteinExistence type="predicted"/>